<evidence type="ECO:0000313" key="1">
    <source>
        <dbReference type="EMBL" id="ALO27883.1"/>
    </source>
</evidence>
<dbReference type="Proteomes" id="UP000058857">
    <property type="component" value="Chromosome 1"/>
</dbReference>
<proteinExistence type="predicted"/>
<dbReference type="AlphaFoldDB" id="A0A0S2IW91"/>
<organism evidence="1">
    <name type="scientific">Leptospira borgpetersenii serovar Ballum</name>
    <dbReference type="NCBI Taxonomy" id="280505"/>
    <lineage>
        <taxon>Bacteria</taxon>
        <taxon>Pseudomonadati</taxon>
        <taxon>Spirochaetota</taxon>
        <taxon>Spirochaetia</taxon>
        <taxon>Leptospirales</taxon>
        <taxon>Leptospiraceae</taxon>
        <taxon>Leptospira</taxon>
    </lineage>
</organism>
<protein>
    <submittedName>
        <fullName evidence="1">Uncharacterized protein</fullName>
    </submittedName>
</protein>
<accession>A0A0S2IW91</accession>
<gene>
    <name evidence="1" type="ORF">LBBP_03712</name>
</gene>
<name>A0A0S2IW91_LEPBO</name>
<dbReference type="EMBL" id="CP012029">
    <property type="protein sequence ID" value="ALO27883.1"/>
    <property type="molecule type" value="Genomic_DNA"/>
</dbReference>
<reference evidence="1 2" key="1">
    <citation type="journal article" date="2015" name="PLoS Negl. Trop. Dis.">
        <title>Distribution of Plasmids in Distinct Leptospira Pathogenic Species.</title>
        <authorList>
            <person name="Wang Y."/>
            <person name="Zhuang X."/>
            <person name="Zhong Y."/>
            <person name="Zhang C."/>
            <person name="Zhang Y."/>
            <person name="Zeng L."/>
            <person name="Zhu Y."/>
            <person name="He P."/>
            <person name="Dong K."/>
            <person name="Pal U."/>
            <person name="Guo X."/>
            <person name="Qin J."/>
        </authorList>
    </citation>
    <scope>NUCLEOTIDE SEQUENCE [LARGE SCALE GENOMIC DNA]</scope>
    <source>
        <strain evidence="1 2">56604</strain>
    </source>
</reference>
<sequence length="39" mass="5031">MDSFEKEKMEFLHYYFGKTFKMYKLIQNRVIKSYFKVRR</sequence>
<dbReference type="PATRIC" id="fig|280505.15.peg.3615"/>
<evidence type="ECO:0000313" key="2">
    <source>
        <dbReference type="Proteomes" id="UP000058857"/>
    </source>
</evidence>